<comment type="caution">
    <text evidence="1">The sequence shown here is derived from an EMBL/GenBank/DDBJ whole genome shotgun (WGS) entry which is preliminary data.</text>
</comment>
<organism evidence="1 2">
    <name type="scientific">Roridomyces roridus</name>
    <dbReference type="NCBI Taxonomy" id="1738132"/>
    <lineage>
        <taxon>Eukaryota</taxon>
        <taxon>Fungi</taxon>
        <taxon>Dikarya</taxon>
        <taxon>Basidiomycota</taxon>
        <taxon>Agaricomycotina</taxon>
        <taxon>Agaricomycetes</taxon>
        <taxon>Agaricomycetidae</taxon>
        <taxon>Agaricales</taxon>
        <taxon>Marasmiineae</taxon>
        <taxon>Mycenaceae</taxon>
        <taxon>Roridomyces</taxon>
    </lineage>
</organism>
<name>A0AAD7BCG0_9AGAR</name>
<accession>A0AAD7BCG0</accession>
<evidence type="ECO:0000313" key="2">
    <source>
        <dbReference type="Proteomes" id="UP001221142"/>
    </source>
</evidence>
<evidence type="ECO:0000313" key="1">
    <source>
        <dbReference type="EMBL" id="KAJ7617225.1"/>
    </source>
</evidence>
<dbReference type="Proteomes" id="UP001221142">
    <property type="component" value="Unassembled WGS sequence"/>
</dbReference>
<protein>
    <recommendedName>
        <fullName evidence="3">HD domain-containing protein</fullName>
    </recommendedName>
</protein>
<dbReference type="PANTHER" id="PTHR35569:SF1">
    <property type="entry name" value="CYANAMIDE HYDRATASE DDI2-RELATED"/>
    <property type="match status" value="1"/>
</dbReference>
<dbReference type="AlphaFoldDB" id="A0AAD7BCG0"/>
<proteinExistence type="predicted"/>
<dbReference type="PANTHER" id="PTHR35569">
    <property type="entry name" value="CYANAMIDE HYDRATASE DDI2-RELATED"/>
    <property type="match status" value="1"/>
</dbReference>
<sequence>MVFSSTYDAFVPSNYTQFFSLGIQPHYVPFNTLNASFIPDLAQQASFTYAKRFTPPTVFLHCLRVFYFGLAMLYNGFPSQTPGVAQISFNELSSRFYHAAVLHDIAWSSDPIVTADPAHGMTFEMQGAFMSYAHLHLTAPAYTAEQVGDIAESITLHTSTWAGGNSSATQILLAIAVDFDAVGYDAFGPGSLDFLVNRTTVAEIEAQFPRGDLAAEIIQIMEKQFEEKPNSLLSHFPGGPEGFYEVLRVPPIVD</sequence>
<gene>
    <name evidence="1" type="ORF">FB45DRAFT_1104466</name>
</gene>
<dbReference type="EMBL" id="JARKIF010000021">
    <property type="protein sequence ID" value="KAJ7617225.1"/>
    <property type="molecule type" value="Genomic_DNA"/>
</dbReference>
<evidence type="ECO:0008006" key="3">
    <source>
        <dbReference type="Google" id="ProtNLM"/>
    </source>
</evidence>
<reference evidence="1" key="1">
    <citation type="submission" date="2023-03" db="EMBL/GenBank/DDBJ databases">
        <title>Massive genome expansion in bonnet fungi (Mycena s.s.) driven by repeated elements and novel gene families across ecological guilds.</title>
        <authorList>
            <consortium name="Lawrence Berkeley National Laboratory"/>
            <person name="Harder C.B."/>
            <person name="Miyauchi S."/>
            <person name="Viragh M."/>
            <person name="Kuo A."/>
            <person name="Thoen E."/>
            <person name="Andreopoulos B."/>
            <person name="Lu D."/>
            <person name="Skrede I."/>
            <person name="Drula E."/>
            <person name="Henrissat B."/>
            <person name="Morin E."/>
            <person name="Kohler A."/>
            <person name="Barry K."/>
            <person name="LaButti K."/>
            <person name="Morin E."/>
            <person name="Salamov A."/>
            <person name="Lipzen A."/>
            <person name="Mereny Z."/>
            <person name="Hegedus B."/>
            <person name="Baldrian P."/>
            <person name="Stursova M."/>
            <person name="Weitz H."/>
            <person name="Taylor A."/>
            <person name="Grigoriev I.V."/>
            <person name="Nagy L.G."/>
            <person name="Martin F."/>
            <person name="Kauserud H."/>
        </authorList>
    </citation>
    <scope>NUCLEOTIDE SEQUENCE</scope>
    <source>
        <strain evidence="1">9284</strain>
    </source>
</reference>
<keyword evidence="2" id="KW-1185">Reference proteome</keyword>
<dbReference type="SUPFAM" id="SSF109604">
    <property type="entry name" value="HD-domain/PDEase-like"/>
    <property type="match status" value="1"/>
</dbReference>